<dbReference type="Proteomes" id="UP000053259">
    <property type="component" value="Unassembled WGS sequence"/>
</dbReference>
<dbReference type="RefSeq" id="XP_016218636.1">
    <property type="nucleotide sequence ID" value="XM_016353483.1"/>
</dbReference>
<feature type="region of interest" description="Disordered" evidence="1">
    <location>
        <begin position="303"/>
        <end position="356"/>
    </location>
</feature>
<feature type="domain" description="Ubiquitin-like" evidence="3">
    <location>
        <begin position="18"/>
        <end position="89"/>
    </location>
</feature>
<proteinExistence type="predicted"/>
<dbReference type="CDD" id="cd14324">
    <property type="entry name" value="UBA_Dsk2p_like"/>
    <property type="match status" value="1"/>
</dbReference>
<evidence type="ECO:0008006" key="6">
    <source>
        <dbReference type="Google" id="ProtNLM"/>
    </source>
</evidence>
<dbReference type="InterPro" id="IPR015496">
    <property type="entry name" value="Ubiquilin"/>
</dbReference>
<protein>
    <recommendedName>
        <fullName evidence="6">Ubiquitin-like domain-containing protein</fullName>
    </recommendedName>
</protein>
<dbReference type="PANTHER" id="PTHR10677:SF3">
    <property type="entry name" value="FI07626P-RELATED"/>
    <property type="match status" value="1"/>
</dbReference>
<dbReference type="PROSITE" id="PS50053">
    <property type="entry name" value="UBIQUITIN_2"/>
    <property type="match status" value="1"/>
</dbReference>
<dbReference type="AlphaFoldDB" id="A0A0D1Z727"/>
<evidence type="ECO:0000259" key="2">
    <source>
        <dbReference type="PROSITE" id="PS50030"/>
    </source>
</evidence>
<feature type="region of interest" description="Disordered" evidence="1">
    <location>
        <begin position="234"/>
        <end position="280"/>
    </location>
</feature>
<evidence type="ECO:0000313" key="5">
    <source>
        <dbReference type="Proteomes" id="UP000053259"/>
    </source>
</evidence>
<dbReference type="PROSITE" id="PS50030">
    <property type="entry name" value="UBA"/>
    <property type="match status" value="1"/>
</dbReference>
<dbReference type="InterPro" id="IPR029071">
    <property type="entry name" value="Ubiquitin-like_domsf"/>
</dbReference>
<dbReference type="SMART" id="SM00727">
    <property type="entry name" value="STI1"/>
    <property type="match status" value="2"/>
</dbReference>
<dbReference type="SUPFAM" id="SSF46934">
    <property type="entry name" value="UBA-like"/>
    <property type="match status" value="1"/>
</dbReference>
<organism evidence="4 5">
    <name type="scientific">Verruconis gallopava</name>
    <dbReference type="NCBI Taxonomy" id="253628"/>
    <lineage>
        <taxon>Eukaryota</taxon>
        <taxon>Fungi</taxon>
        <taxon>Dikarya</taxon>
        <taxon>Ascomycota</taxon>
        <taxon>Pezizomycotina</taxon>
        <taxon>Dothideomycetes</taxon>
        <taxon>Pleosporomycetidae</taxon>
        <taxon>Venturiales</taxon>
        <taxon>Sympoventuriaceae</taxon>
        <taxon>Verruconis</taxon>
    </lineage>
</organism>
<evidence type="ECO:0000313" key="4">
    <source>
        <dbReference type="EMBL" id="KIW08767.1"/>
    </source>
</evidence>
<dbReference type="InterPro" id="IPR000626">
    <property type="entry name" value="Ubiquitin-like_dom"/>
</dbReference>
<dbReference type="HOGENOM" id="CLU_024293_0_1_1"/>
<dbReference type="InterPro" id="IPR015940">
    <property type="entry name" value="UBA"/>
</dbReference>
<feature type="compositionally biased region" description="Gly residues" evidence="1">
    <location>
        <begin position="344"/>
        <end position="354"/>
    </location>
</feature>
<dbReference type="Gene3D" id="1.10.8.10">
    <property type="entry name" value="DNA helicase RuvA subunit, C-terminal domain"/>
    <property type="match status" value="1"/>
</dbReference>
<dbReference type="STRING" id="253628.A0A0D1Z727"/>
<name>A0A0D1Z727_9PEZI</name>
<gene>
    <name evidence="4" type="ORF">PV09_00705</name>
</gene>
<feature type="region of interest" description="Disordered" evidence="1">
    <location>
        <begin position="92"/>
        <end position="124"/>
    </location>
</feature>
<dbReference type="SMART" id="SM00165">
    <property type="entry name" value="UBA"/>
    <property type="match status" value="1"/>
</dbReference>
<feature type="compositionally biased region" description="Low complexity" evidence="1">
    <location>
        <begin position="100"/>
        <end position="111"/>
    </location>
</feature>
<dbReference type="GO" id="GO:0006511">
    <property type="term" value="P:ubiquitin-dependent protein catabolic process"/>
    <property type="evidence" value="ECO:0007669"/>
    <property type="project" value="TreeGrafter"/>
</dbReference>
<dbReference type="EMBL" id="KN847530">
    <property type="protein sequence ID" value="KIW08767.1"/>
    <property type="molecule type" value="Genomic_DNA"/>
</dbReference>
<dbReference type="VEuPathDB" id="FungiDB:PV09_00705"/>
<accession>A0A0D1Z727</accession>
<dbReference type="OrthoDB" id="267397at2759"/>
<dbReference type="InParanoid" id="A0A0D1Z727"/>
<dbReference type="SMART" id="SM00213">
    <property type="entry name" value="UBQ"/>
    <property type="match status" value="1"/>
</dbReference>
<feature type="domain" description="UBA" evidence="2">
    <location>
        <begin position="423"/>
        <end position="467"/>
    </location>
</feature>
<keyword evidence="5" id="KW-1185">Reference proteome</keyword>
<dbReference type="SUPFAM" id="SSF54236">
    <property type="entry name" value="Ubiquitin-like"/>
    <property type="match status" value="1"/>
</dbReference>
<dbReference type="GO" id="GO:0005829">
    <property type="term" value="C:cytosol"/>
    <property type="evidence" value="ECO:0007669"/>
    <property type="project" value="TreeGrafter"/>
</dbReference>
<reference evidence="4 5" key="1">
    <citation type="submission" date="2015-01" db="EMBL/GenBank/DDBJ databases">
        <title>The Genome Sequence of Ochroconis gallopava CBS43764.</title>
        <authorList>
            <consortium name="The Broad Institute Genomics Platform"/>
            <person name="Cuomo C."/>
            <person name="de Hoog S."/>
            <person name="Gorbushina A."/>
            <person name="Stielow B."/>
            <person name="Teixiera M."/>
            <person name="Abouelleil A."/>
            <person name="Chapman S.B."/>
            <person name="Priest M."/>
            <person name="Young S.K."/>
            <person name="Wortman J."/>
            <person name="Nusbaum C."/>
            <person name="Birren B."/>
        </authorList>
    </citation>
    <scope>NUCLEOTIDE SEQUENCE [LARGE SCALE GENOMIC DNA]</scope>
    <source>
        <strain evidence="4 5">CBS 43764</strain>
    </source>
</reference>
<dbReference type="Pfam" id="PF00240">
    <property type="entry name" value="ubiquitin"/>
    <property type="match status" value="1"/>
</dbReference>
<dbReference type="GO" id="GO:0031593">
    <property type="term" value="F:polyubiquitin modification-dependent protein binding"/>
    <property type="evidence" value="ECO:0007669"/>
    <property type="project" value="TreeGrafter"/>
</dbReference>
<sequence>MAHNQDPSGDASEAERQITFNIKASNEQKFVLTLPVSTPISELKAKLSAPEYADVPVERIRLIYSGRVLKDADTLATYKVADGNTIHMVKGAASNARQNPASSTSSAGATPAVPPAVPTMATGTGNNPLAGLTGARYAGFHGLPNASMFGADGGMGAPPGPEEMLRMLDDPNFAQMFNESMNNPDVLRILEQQPMIANNPMLRNIIRNPEMRRLMFSPEMLRMQLQMQRQLGGDAGGAFPMPGATDTTSGAANTTGNGATGGNTQNQPPNPFGNMGLFGGFPTQTGAAQANPFAAIFGSPLASAQGTTSSTSPPPTGSAGGQGTPSTTTDQPQQPNPFANLFGGATGARTGAGGTNSDIFEMARQMMQNPDMMRAMFGTPPAGPEATGTAAEGNQTNPFAALFGAGNPWAMAGGSPAPPDDRPPEERYAEQLRQLNDMGFFEFDRNIQALRRSGGSVQGAIEFLLGGT</sequence>
<dbReference type="Pfam" id="PF00627">
    <property type="entry name" value="UBA"/>
    <property type="match status" value="1"/>
</dbReference>
<dbReference type="PANTHER" id="PTHR10677">
    <property type="entry name" value="UBIQUILIN"/>
    <property type="match status" value="1"/>
</dbReference>
<dbReference type="Gene3D" id="3.10.20.90">
    <property type="entry name" value="Phosphatidylinositol 3-kinase Catalytic Subunit, Chain A, domain 1"/>
    <property type="match status" value="1"/>
</dbReference>
<dbReference type="InterPro" id="IPR009060">
    <property type="entry name" value="UBA-like_sf"/>
</dbReference>
<evidence type="ECO:0000256" key="1">
    <source>
        <dbReference type="SAM" id="MobiDB-lite"/>
    </source>
</evidence>
<dbReference type="FunCoup" id="A0A0D1Z727">
    <property type="interactions" value="632"/>
</dbReference>
<dbReference type="FunFam" id="1.10.8.10:FF:000024">
    <property type="entry name" value="Ubiquitin domain-containing protein DSK2"/>
    <property type="match status" value="1"/>
</dbReference>
<dbReference type="CDD" id="cd16106">
    <property type="entry name" value="Ubl_Dsk2p_like"/>
    <property type="match status" value="1"/>
</dbReference>
<dbReference type="InterPro" id="IPR006636">
    <property type="entry name" value="STI1_HS-bd"/>
</dbReference>
<feature type="compositionally biased region" description="Low complexity" evidence="1">
    <location>
        <begin position="243"/>
        <end position="266"/>
    </location>
</feature>
<feature type="compositionally biased region" description="Low complexity" evidence="1">
    <location>
        <begin position="324"/>
        <end position="337"/>
    </location>
</feature>
<dbReference type="GeneID" id="27308678"/>
<evidence type="ECO:0000259" key="3">
    <source>
        <dbReference type="PROSITE" id="PS50053"/>
    </source>
</evidence>